<organism evidence="1 2">
    <name type="scientific">Triticum urartu</name>
    <name type="common">Red wild einkorn</name>
    <name type="synonym">Crithodium urartu</name>
    <dbReference type="NCBI Taxonomy" id="4572"/>
    <lineage>
        <taxon>Eukaryota</taxon>
        <taxon>Viridiplantae</taxon>
        <taxon>Streptophyta</taxon>
        <taxon>Embryophyta</taxon>
        <taxon>Tracheophyta</taxon>
        <taxon>Spermatophyta</taxon>
        <taxon>Magnoliopsida</taxon>
        <taxon>Liliopsida</taxon>
        <taxon>Poales</taxon>
        <taxon>Poaceae</taxon>
        <taxon>BOP clade</taxon>
        <taxon>Pooideae</taxon>
        <taxon>Triticodae</taxon>
        <taxon>Triticeae</taxon>
        <taxon>Triticinae</taxon>
        <taxon>Triticum</taxon>
    </lineage>
</organism>
<keyword evidence="2" id="KW-1185">Reference proteome</keyword>
<dbReference type="AlphaFoldDB" id="A0A8R7V533"/>
<dbReference type="Gramene" id="TuG1812G0700001465.01.T01">
    <property type="protein sequence ID" value="TuG1812G0700001465.01.T01.cds453679"/>
    <property type="gene ID" value="TuG1812G0700001465.01"/>
</dbReference>
<accession>A0A8R7V533</accession>
<dbReference type="EnsemblPlants" id="TuG1812G0700001465.01.T02">
    <property type="protein sequence ID" value="TuG1812G0700001465.01.T02.cds453678"/>
    <property type="gene ID" value="TuG1812G0700001465.01"/>
</dbReference>
<evidence type="ECO:0000313" key="2">
    <source>
        <dbReference type="Proteomes" id="UP000015106"/>
    </source>
</evidence>
<proteinExistence type="predicted"/>
<reference evidence="2" key="1">
    <citation type="journal article" date="2013" name="Nature">
        <title>Draft genome of the wheat A-genome progenitor Triticum urartu.</title>
        <authorList>
            <person name="Ling H.Q."/>
            <person name="Zhao S."/>
            <person name="Liu D."/>
            <person name="Wang J."/>
            <person name="Sun H."/>
            <person name="Zhang C."/>
            <person name="Fan H."/>
            <person name="Li D."/>
            <person name="Dong L."/>
            <person name="Tao Y."/>
            <person name="Gao C."/>
            <person name="Wu H."/>
            <person name="Li Y."/>
            <person name="Cui Y."/>
            <person name="Guo X."/>
            <person name="Zheng S."/>
            <person name="Wang B."/>
            <person name="Yu K."/>
            <person name="Liang Q."/>
            <person name="Yang W."/>
            <person name="Lou X."/>
            <person name="Chen J."/>
            <person name="Feng M."/>
            <person name="Jian J."/>
            <person name="Zhang X."/>
            <person name="Luo G."/>
            <person name="Jiang Y."/>
            <person name="Liu J."/>
            <person name="Wang Z."/>
            <person name="Sha Y."/>
            <person name="Zhang B."/>
            <person name="Wu H."/>
            <person name="Tang D."/>
            <person name="Shen Q."/>
            <person name="Xue P."/>
            <person name="Zou S."/>
            <person name="Wang X."/>
            <person name="Liu X."/>
            <person name="Wang F."/>
            <person name="Yang Y."/>
            <person name="An X."/>
            <person name="Dong Z."/>
            <person name="Zhang K."/>
            <person name="Zhang X."/>
            <person name="Luo M.C."/>
            <person name="Dvorak J."/>
            <person name="Tong Y."/>
            <person name="Wang J."/>
            <person name="Yang H."/>
            <person name="Li Z."/>
            <person name="Wang D."/>
            <person name="Zhang A."/>
            <person name="Wang J."/>
        </authorList>
    </citation>
    <scope>NUCLEOTIDE SEQUENCE</scope>
    <source>
        <strain evidence="2">cv. G1812</strain>
    </source>
</reference>
<reference evidence="1" key="2">
    <citation type="submission" date="2018-03" db="EMBL/GenBank/DDBJ databases">
        <title>The Triticum urartu genome reveals the dynamic nature of wheat genome evolution.</title>
        <authorList>
            <person name="Ling H."/>
            <person name="Ma B."/>
            <person name="Shi X."/>
            <person name="Liu H."/>
            <person name="Dong L."/>
            <person name="Sun H."/>
            <person name="Cao Y."/>
            <person name="Gao Q."/>
            <person name="Zheng S."/>
            <person name="Li Y."/>
            <person name="Yu Y."/>
            <person name="Du H."/>
            <person name="Qi M."/>
            <person name="Li Y."/>
            <person name="Yu H."/>
            <person name="Cui Y."/>
            <person name="Wang N."/>
            <person name="Chen C."/>
            <person name="Wu H."/>
            <person name="Zhao Y."/>
            <person name="Zhang J."/>
            <person name="Li Y."/>
            <person name="Zhou W."/>
            <person name="Zhang B."/>
            <person name="Hu W."/>
            <person name="Eijk M."/>
            <person name="Tang J."/>
            <person name="Witsenboer H."/>
            <person name="Zhao S."/>
            <person name="Li Z."/>
            <person name="Zhang A."/>
            <person name="Wang D."/>
            <person name="Liang C."/>
        </authorList>
    </citation>
    <scope>NUCLEOTIDE SEQUENCE [LARGE SCALE GENOMIC DNA]</scope>
    <source>
        <strain evidence="1">cv. G1812</strain>
    </source>
</reference>
<protein>
    <submittedName>
        <fullName evidence="1">Uncharacterized protein</fullName>
    </submittedName>
</protein>
<dbReference type="Gramene" id="TuG1812G0700001465.01.T02">
    <property type="protein sequence ID" value="TuG1812G0700001465.01.T02.cds453678"/>
    <property type="gene ID" value="TuG1812G0700001465.01"/>
</dbReference>
<reference evidence="1" key="3">
    <citation type="submission" date="2022-06" db="UniProtKB">
        <authorList>
            <consortium name="EnsemblPlants"/>
        </authorList>
    </citation>
    <scope>IDENTIFICATION</scope>
</reference>
<name>A0A8R7V533_TRIUA</name>
<evidence type="ECO:0000313" key="1">
    <source>
        <dbReference type="EnsemblPlants" id="TuG1812G0700001465.01.T01.cds453679"/>
    </source>
</evidence>
<dbReference type="Proteomes" id="UP000015106">
    <property type="component" value="Chromosome 7"/>
</dbReference>
<sequence length="106" mass="11910">STVPCFSASPPSSITFFSARTSPRSLVNRCISVLCWRSGFRSSGIRRMHRLEFGNSSGFLQKTIGLVWFFFRRMNLIWMRLISTSCGPPSEICGGNFPSIHLLIGF</sequence>
<dbReference type="EnsemblPlants" id="TuG1812G0700001465.01.T01">
    <property type="protein sequence ID" value="TuG1812G0700001465.01.T01.cds453679"/>
    <property type="gene ID" value="TuG1812G0700001465.01"/>
</dbReference>